<keyword evidence="2" id="KW-0808">Transferase</keyword>
<dbReference type="GO" id="GO:0005524">
    <property type="term" value="F:ATP binding"/>
    <property type="evidence" value="ECO:0007669"/>
    <property type="project" value="UniProtKB-UniRule"/>
</dbReference>
<dbReference type="STRING" id="554065.E1ZHP4"/>
<dbReference type="GeneID" id="17353981"/>
<dbReference type="PROSITE" id="PS50011">
    <property type="entry name" value="PROTEIN_KINASE_DOM"/>
    <property type="match status" value="1"/>
</dbReference>
<name>E1ZHP4_CHLVA</name>
<evidence type="ECO:0000256" key="4">
    <source>
        <dbReference type="ARBA" id="ARBA00022777"/>
    </source>
</evidence>
<dbReference type="SMART" id="SM00220">
    <property type="entry name" value="S_TKc"/>
    <property type="match status" value="1"/>
</dbReference>
<evidence type="ECO:0000256" key="1">
    <source>
        <dbReference type="ARBA" id="ARBA00022527"/>
    </source>
</evidence>
<dbReference type="InterPro" id="IPR017441">
    <property type="entry name" value="Protein_kinase_ATP_BS"/>
</dbReference>
<evidence type="ECO:0000313" key="9">
    <source>
        <dbReference type="Proteomes" id="UP000008141"/>
    </source>
</evidence>
<dbReference type="KEGG" id="cvr:CHLNCDRAFT_52953"/>
<dbReference type="InterPro" id="IPR008271">
    <property type="entry name" value="Ser/Thr_kinase_AS"/>
</dbReference>
<evidence type="ECO:0000256" key="2">
    <source>
        <dbReference type="ARBA" id="ARBA00022679"/>
    </source>
</evidence>
<evidence type="ECO:0000313" key="8">
    <source>
        <dbReference type="EMBL" id="EFN54640.1"/>
    </source>
</evidence>
<keyword evidence="9" id="KW-1185">Reference proteome</keyword>
<evidence type="ECO:0000256" key="3">
    <source>
        <dbReference type="ARBA" id="ARBA00022741"/>
    </source>
</evidence>
<dbReference type="Proteomes" id="UP000008141">
    <property type="component" value="Unassembled WGS sequence"/>
</dbReference>
<accession>E1ZHP4</accession>
<dbReference type="CDD" id="cd00180">
    <property type="entry name" value="PKc"/>
    <property type="match status" value="1"/>
</dbReference>
<evidence type="ECO:0000259" key="7">
    <source>
        <dbReference type="PROSITE" id="PS50011"/>
    </source>
</evidence>
<dbReference type="Pfam" id="PF00069">
    <property type="entry name" value="Pkinase"/>
    <property type="match status" value="1"/>
</dbReference>
<dbReference type="OrthoDB" id="1542418at2759"/>
<evidence type="ECO:0000256" key="6">
    <source>
        <dbReference type="PROSITE-ProRule" id="PRU10141"/>
    </source>
</evidence>
<dbReference type="Gene3D" id="3.30.200.20">
    <property type="entry name" value="Phosphorylase Kinase, domain 1"/>
    <property type="match status" value="1"/>
</dbReference>
<keyword evidence="5 6" id="KW-0067">ATP-binding</keyword>
<dbReference type="PANTHER" id="PTHR24349">
    <property type="entry name" value="SERINE/THREONINE-PROTEIN KINASE"/>
    <property type="match status" value="1"/>
</dbReference>
<keyword evidence="1" id="KW-0723">Serine/threonine-protein kinase</keyword>
<dbReference type="EMBL" id="GL433847">
    <property type="protein sequence ID" value="EFN54640.1"/>
    <property type="molecule type" value="Genomic_DNA"/>
</dbReference>
<feature type="domain" description="Protein kinase" evidence="7">
    <location>
        <begin position="61"/>
        <end position="368"/>
    </location>
</feature>
<keyword evidence="4" id="KW-0418">Kinase</keyword>
<dbReference type="PROSITE" id="PS00107">
    <property type="entry name" value="PROTEIN_KINASE_ATP"/>
    <property type="match status" value="1"/>
</dbReference>
<proteinExistence type="predicted"/>
<gene>
    <name evidence="8" type="ORF">CHLNCDRAFT_52953</name>
</gene>
<dbReference type="InParanoid" id="E1ZHP4"/>
<dbReference type="InterPro" id="IPR000719">
    <property type="entry name" value="Prot_kinase_dom"/>
</dbReference>
<feature type="binding site" evidence="6">
    <location>
        <position position="88"/>
    </location>
    <ligand>
        <name>ATP</name>
        <dbReference type="ChEBI" id="CHEBI:30616"/>
    </ligand>
</feature>
<dbReference type="GO" id="GO:0004674">
    <property type="term" value="F:protein serine/threonine kinase activity"/>
    <property type="evidence" value="ECO:0007669"/>
    <property type="project" value="UniProtKB-KW"/>
</dbReference>
<sequence>MEEAHQAFAAQQNLELLNGSSLLHCATGGCFYAADPALGAHPNKHGGKGPLPIEQIPGTSGILGARIGSGCFGSVHLGMFNEELVAIKYITGSACLTANRIEMMHEVGMLKRGDLHGVFPRVLAVFFGDATTPPCIIMQYAQGAGLDREGRKLSGADFFNLLTCIVNLMAKLHRLGLVHRDIKPDNILVQYDPVASGQGGVYKPLIGDVGAMQKASERPWELEGVECRAWTGQPRFGFLDFCGHRYAQTPEVHVHRRLDPSSDLPALGLTLFTLMLGVPRYHEYPKLLHNLSAALLNQLASGGVMWTPFAALRGFRPRSEVHQRMMQLLQLLLGIIADRLSANPSQFLRERLIESPRLRHRPPRDPFTTSGGYCTWRDQCDELSVEEGCLKALCTLADPEVAALIPESVRLAFASIYKRAFDSWYEAEQRLLAANPGLAAMPSLMSLSDMILEGVRYAGQAAQYAYGLEESPLELHLSNTVQQGGHRGAQAAALLATIQAATGGSRQQMATGSEEVVPYTCGFETHQLGALLITDVAPAQEGAFGGLFHNQPPGPAPYSQCGRQLVAATQFLMSDVRSALRPELLCGDELLPIVTGLAAVRALSGMAQVVLGMAEQAAKMSGEEPSRSIAEDWWLLRAVCVVAGIRVQEQQLELALSTTLDSQPHELWSLWKAWCPAYFDQDQQFLASFNSGSLLTHILRVARVASEAAMYTTLLQQQLLVPVWAALELRRRGMQQAAEHALAPARQALRRLLALRPPLTR</sequence>
<dbReference type="eggNOG" id="KOG0193">
    <property type="taxonomic scope" value="Eukaryota"/>
</dbReference>
<keyword evidence="3 6" id="KW-0547">Nucleotide-binding</keyword>
<dbReference type="RefSeq" id="XP_005846742.1">
    <property type="nucleotide sequence ID" value="XM_005846680.1"/>
</dbReference>
<dbReference type="SUPFAM" id="SSF56112">
    <property type="entry name" value="Protein kinase-like (PK-like)"/>
    <property type="match status" value="1"/>
</dbReference>
<organism evidence="9">
    <name type="scientific">Chlorella variabilis</name>
    <name type="common">Green alga</name>
    <dbReference type="NCBI Taxonomy" id="554065"/>
    <lineage>
        <taxon>Eukaryota</taxon>
        <taxon>Viridiplantae</taxon>
        <taxon>Chlorophyta</taxon>
        <taxon>core chlorophytes</taxon>
        <taxon>Trebouxiophyceae</taxon>
        <taxon>Chlorellales</taxon>
        <taxon>Chlorellaceae</taxon>
        <taxon>Chlorella clade</taxon>
        <taxon>Chlorella</taxon>
    </lineage>
</organism>
<dbReference type="InterPro" id="IPR050205">
    <property type="entry name" value="CDPK_Ser/Thr_kinases"/>
</dbReference>
<dbReference type="Gene3D" id="1.10.510.10">
    <property type="entry name" value="Transferase(Phosphotransferase) domain 1"/>
    <property type="match status" value="1"/>
</dbReference>
<dbReference type="InterPro" id="IPR011009">
    <property type="entry name" value="Kinase-like_dom_sf"/>
</dbReference>
<dbReference type="PROSITE" id="PS00108">
    <property type="entry name" value="PROTEIN_KINASE_ST"/>
    <property type="match status" value="1"/>
</dbReference>
<reference evidence="8 9" key="1">
    <citation type="journal article" date="2010" name="Plant Cell">
        <title>The Chlorella variabilis NC64A genome reveals adaptation to photosymbiosis, coevolution with viruses, and cryptic sex.</title>
        <authorList>
            <person name="Blanc G."/>
            <person name="Duncan G."/>
            <person name="Agarkova I."/>
            <person name="Borodovsky M."/>
            <person name="Gurnon J."/>
            <person name="Kuo A."/>
            <person name="Lindquist E."/>
            <person name="Lucas S."/>
            <person name="Pangilinan J."/>
            <person name="Polle J."/>
            <person name="Salamov A."/>
            <person name="Terry A."/>
            <person name="Yamada T."/>
            <person name="Dunigan D.D."/>
            <person name="Grigoriev I.V."/>
            <person name="Claverie J.M."/>
            <person name="Van Etten J.L."/>
        </authorList>
    </citation>
    <scope>NUCLEOTIDE SEQUENCE [LARGE SCALE GENOMIC DNA]</scope>
    <source>
        <strain evidence="8 9">NC64A</strain>
    </source>
</reference>
<dbReference type="AlphaFoldDB" id="E1ZHP4"/>
<evidence type="ECO:0000256" key="5">
    <source>
        <dbReference type="ARBA" id="ARBA00022840"/>
    </source>
</evidence>
<protein>
    <recommendedName>
        <fullName evidence="7">Protein kinase domain-containing protein</fullName>
    </recommendedName>
</protein>